<protein>
    <recommendedName>
        <fullName evidence="8">Glycosyltransferase family 92 protein</fullName>
        <ecNumber evidence="8">2.4.1.-</ecNumber>
    </recommendedName>
</protein>
<organism evidence="9 10">
    <name type="scientific">Ditylenchus destructor</name>
    <dbReference type="NCBI Taxonomy" id="166010"/>
    <lineage>
        <taxon>Eukaryota</taxon>
        <taxon>Metazoa</taxon>
        <taxon>Ecdysozoa</taxon>
        <taxon>Nematoda</taxon>
        <taxon>Chromadorea</taxon>
        <taxon>Rhabditida</taxon>
        <taxon>Tylenchina</taxon>
        <taxon>Tylenchomorpha</taxon>
        <taxon>Sphaerularioidea</taxon>
        <taxon>Anguinidae</taxon>
        <taxon>Anguininae</taxon>
        <taxon>Ditylenchus</taxon>
    </lineage>
</organism>
<comment type="similarity">
    <text evidence="2 8">Belongs to the glycosyltransferase 92 family.</text>
</comment>
<dbReference type="EMBL" id="JAKKPZ010000134">
    <property type="protein sequence ID" value="KAI1700813.1"/>
    <property type="molecule type" value="Genomic_DNA"/>
</dbReference>
<evidence type="ECO:0000256" key="1">
    <source>
        <dbReference type="ARBA" id="ARBA00004167"/>
    </source>
</evidence>
<evidence type="ECO:0000256" key="4">
    <source>
        <dbReference type="ARBA" id="ARBA00022679"/>
    </source>
</evidence>
<dbReference type="Pfam" id="PF01697">
    <property type="entry name" value="Glyco_transf_92"/>
    <property type="match status" value="1"/>
</dbReference>
<evidence type="ECO:0000256" key="3">
    <source>
        <dbReference type="ARBA" id="ARBA00022676"/>
    </source>
</evidence>
<evidence type="ECO:0000256" key="6">
    <source>
        <dbReference type="ARBA" id="ARBA00022989"/>
    </source>
</evidence>
<sequence length="430" mass="48845">MGARDFNPPSGSRQVTFLDPGCATSQNLSFGQSNHDTLVTLYVAHKADILKYVSCTYEPNSRSGSNEAHAIVTKVDYVNTCQMVLFILWCSVPVNTYKRDSLHLNFGSSEYASAELDNSPVKVFPQIADRRPRHLVVCMSRLIAFEKWQLLVTALEVYKFLKVDLVVAHVKSVLTPILELMKIYEEDGILALRTAGRLPSPPGMDFDPNAELEHSGQALYAHECMYEFRESAKFVALLDWDDLLITTKYRALWKAFDRAATKFPEASYFLINSLESTFIKRKKNPSEFDLQEQIQDGVLTQYVYSHEKMIGTGNGIGDIRYLSHLNLSQWLASSSFQERMGLIKTFHSLPQEKVYESAMEKCDRYIKAMPIIALFEGCTSRERCAFPLSKVPCAIAKDQYQIQIVKGPNPYGIHTRFRSDFQDTPEGCFQ</sequence>
<evidence type="ECO:0000256" key="8">
    <source>
        <dbReference type="RuleBase" id="RU366017"/>
    </source>
</evidence>
<evidence type="ECO:0000313" key="10">
    <source>
        <dbReference type="Proteomes" id="UP001201812"/>
    </source>
</evidence>
<evidence type="ECO:0000256" key="2">
    <source>
        <dbReference type="ARBA" id="ARBA00007647"/>
    </source>
</evidence>
<dbReference type="AlphaFoldDB" id="A0AAD4MTH1"/>
<name>A0AAD4MTH1_9BILA</name>
<dbReference type="GO" id="GO:0016757">
    <property type="term" value="F:glycosyltransferase activity"/>
    <property type="evidence" value="ECO:0007669"/>
    <property type="project" value="UniProtKB-UniRule"/>
</dbReference>
<gene>
    <name evidence="9" type="ORF">DdX_16503</name>
</gene>
<keyword evidence="6" id="KW-1133">Transmembrane helix</keyword>
<keyword evidence="10" id="KW-1185">Reference proteome</keyword>
<evidence type="ECO:0000256" key="7">
    <source>
        <dbReference type="ARBA" id="ARBA00023136"/>
    </source>
</evidence>
<dbReference type="Proteomes" id="UP001201812">
    <property type="component" value="Unassembled WGS sequence"/>
</dbReference>
<keyword evidence="7" id="KW-0472">Membrane</keyword>
<dbReference type="GO" id="GO:0016020">
    <property type="term" value="C:membrane"/>
    <property type="evidence" value="ECO:0007669"/>
    <property type="project" value="UniProtKB-SubCell"/>
</dbReference>
<dbReference type="InterPro" id="IPR008166">
    <property type="entry name" value="Glyco_transf_92"/>
</dbReference>
<keyword evidence="5" id="KW-0812">Transmembrane</keyword>
<accession>A0AAD4MTH1</accession>
<evidence type="ECO:0000256" key="5">
    <source>
        <dbReference type="ARBA" id="ARBA00022692"/>
    </source>
</evidence>
<dbReference type="PANTHER" id="PTHR21645">
    <property type="entry name" value="GLYCOSYLTRANSFERASE FAMILY 92 PROTEIN"/>
    <property type="match status" value="1"/>
</dbReference>
<dbReference type="PANTHER" id="PTHR21645:SF8">
    <property type="entry name" value="GLYCOSYLTRANSFERASE FAMILY 92 PROTEIN F13G3.3"/>
    <property type="match status" value="1"/>
</dbReference>
<proteinExistence type="inferred from homology"/>
<keyword evidence="3 8" id="KW-0328">Glycosyltransferase</keyword>
<evidence type="ECO:0000313" key="9">
    <source>
        <dbReference type="EMBL" id="KAI1700813.1"/>
    </source>
</evidence>
<dbReference type="EC" id="2.4.1.-" evidence="8"/>
<dbReference type="InterPro" id="IPR052012">
    <property type="entry name" value="GTase_92"/>
</dbReference>
<keyword evidence="4 8" id="KW-0808">Transferase</keyword>
<reference evidence="9" key="1">
    <citation type="submission" date="2022-01" db="EMBL/GenBank/DDBJ databases">
        <title>Genome Sequence Resource for Two Populations of Ditylenchus destructor, the Migratory Endoparasitic Phytonematode.</title>
        <authorList>
            <person name="Zhang H."/>
            <person name="Lin R."/>
            <person name="Xie B."/>
        </authorList>
    </citation>
    <scope>NUCLEOTIDE SEQUENCE</scope>
    <source>
        <strain evidence="9">BazhouSP</strain>
    </source>
</reference>
<comment type="subcellular location">
    <subcellularLocation>
        <location evidence="1">Membrane</location>
        <topology evidence="1">Single-pass membrane protein</topology>
    </subcellularLocation>
</comment>
<comment type="caution">
    <text evidence="9">The sequence shown here is derived from an EMBL/GenBank/DDBJ whole genome shotgun (WGS) entry which is preliminary data.</text>
</comment>